<accession>A0ABN9A6K9</accession>
<feature type="region of interest" description="Disordered" evidence="1">
    <location>
        <begin position="48"/>
        <end position="74"/>
    </location>
</feature>
<name>A0ABN9A6K9_RANTA</name>
<evidence type="ECO:0000256" key="1">
    <source>
        <dbReference type="SAM" id="MobiDB-lite"/>
    </source>
</evidence>
<protein>
    <submittedName>
        <fullName evidence="2">Uncharacterized protein</fullName>
    </submittedName>
</protein>
<gene>
    <name evidence="2" type="ORF">MRATA1EN1_LOCUS29988</name>
</gene>
<dbReference type="EMBL" id="OX460343">
    <property type="protein sequence ID" value="CAI9181026.1"/>
    <property type="molecule type" value="Genomic_DNA"/>
</dbReference>
<feature type="region of interest" description="Disordered" evidence="1">
    <location>
        <begin position="140"/>
        <end position="230"/>
    </location>
</feature>
<organism evidence="2 3">
    <name type="scientific">Rangifer tarandus platyrhynchus</name>
    <name type="common">Svalbard reindeer</name>
    <dbReference type="NCBI Taxonomy" id="3082113"/>
    <lineage>
        <taxon>Eukaryota</taxon>
        <taxon>Metazoa</taxon>
        <taxon>Chordata</taxon>
        <taxon>Craniata</taxon>
        <taxon>Vertebrata</taxon>
        <taxon>Euteleostomi</taxon>
        <taxon>Mammalia</taxon>
        <taxon>Eutheria</taxon>
        <taxon>Laurasiatheria</taxon>
        <taxon>Artiodactyla</taxon>
        <taxon>Ruminantia</taxon>
        <taxon>Pecora</taxon>
        <taxon>Cervidae</taxon>
        <taxon>Odocoileinae</taxon>
        <taxon>Rangifer</taxon>
    </lineage>
</organism>
<keyword evidence="3" id="KW-1185">Reference proteome</keyword>
<proteinExistence type="predicted"/>
<evidence type="ECO:0000313" key="3">
    <source>
        <dbReference type="Proteomes" id="UP001176941"/>
    </source>
</evidence>
<reference evidence="2" key="1">
    <citation type="submission" date="2023-04" db="EMBL/GenBank/DDBJ databases">
        <authorList>
            <consortium name="ELIXIR-Norway"/>
        </authorList>
    </citation>
    <scope>NUCLEOTIDE SEQUENCE [LARGE SCALE GENOMIC DNA]</scope>
</reference>
<feature type="region of interest" description="Disordered" evidence="1">
    <location>
        <begin position="91"/>
        <end position="124"/>
    </location>
</feature>
<sequence length="304" mass="33591">MRPLCAWPTLWSATGVDPVTPPSFRSRTVCYHHRKGEKLVAKARKRRVCVEPRPQQRARESLPAPAEHAPARPPQAAVCYHHRKGEKLVAKARKRRVCVEPRPQQRARESLPAPAEHAPARPPQAAVCYHHRKGEKLVAKARKRRVCVEPRPQQRARESLPAPAEHAPARPPQAGKAKASAGPRLSKKHSSDFLCTAKDQVEEMSESTEDQRCARSAPGPPCGQQLGGPGNTTLIQEPKWVWVLLEPMPLEPMPMPPMPPMLAFLPMPPLPPLFLPLPWILPPSIHSGCPHVALPGPLSPVAFL</sequence>
<dbReference type="Proteomes" id="UP001176941">
    <property type="component" value="Chromosome X"/>
</dbReference>
<evidence type="ECO:0000313" key="2">
    <source>
        <dbReference type="EMBL" id="CAI9181026.1"/>
    </source>
</evidence>